<dbReference type="EMBL" id="NJHN03000114">
    <property type="protein sequence ID" value="KAH9414064.1"/>
    <property type="molecule type" value="Genomic_DNA"/>
</dbReference>
<accession>A0ABQ8IUS4</accession>
<evidence type="ECO:0000313" key="1">
    <source>
        <dbReference type="EMBL" id="KAH9414064.1"/>
    </source>
</evidence>
<sequence>MNSNFESCQSLLCRIIDVGSSPDTETIADEKKLTIIDSGTSDLIALKAYLYYLIKQSIESEQNSDDDNEDWPNAIILDGKFIIDFDEYFKLFPKFQSKQVKLFQPIDDFMMIECLNVHLQTQMVVNKKLKLLIIICHPELLFPDLVDQINDSLFAQCICTHIILIIDRLDKKQWNFYNPKKFCQMLRCKLNEVSDNVNDGQQVKQLNIQIYNIGDKSVYHKSFTVQ</sequence>
<protein>
    <submittedName>
        <fullName evidence="1">Uncharacterized protein</fullName>
    </submittedName>
</protein>
<reference evidence="1 2" key="2">
    <citation type="journal article" date="2022" name="Mol. Biol. Evol.">
        <title>Comparative Genomics Reveals Insights into the Divergent Evolution of Astigmatic Mites and Household Pest Adaptations.</title>
        <authorList>
            <person name="Xiong Q."/>
            <person name="Wan A.T."/>
            <person name="Liu X."/>
            <person name="Fung C.S."/>
            <person name="Xiao X."/>
            <person name="Malainual N."/>
            <person name="Hou J."/>
            <person name="Wang L."/>
            <person name="Wang M."/>
            <person name="Yang K.Y."/>
            <person name="Cui Y."/>
            <person name="Leung E.L."/>
            <person name="Nong W."/>
            <person name="Shin S.K."/>
            <person name="Au S.W."/>
            <person name="Jeong K.Y."/>
            <person name="Chew F.T."/>
            <person name="Hui J.H."/>
            <person name="Leung T.F."/>
            <person name="Tungtrongchitr A."/>
            <person name="Zhong N."/>
            <person name="Liu Z."/>
            <person name="Tsui S.K."/>
        </authorList>
    </citation>
    <scope>NUCLEOTIDE SEQUENCE [LARGE SCALE GENOMIC DNA]</scope>
    <source>
        <strain evidence="1">Derp</strain>
    </source>
</reference>
<comment type="caution">
    <text evidence="1">The sequence shown here is derived from an EMBL/GenBank/DDBJ whole genome shotgun (WGS) entry which is preliminary data.</text>
</comment>
<dbReference type="Proteomes" id="UP000887458">
    <property type="component" value="Unassembled WGS sequence"/>
</dbReference>
<reference evidence="1 2" key="1">
    <citation type="journal article" date="2018" name="J. Allergy Clin. Immunol.">
        <title>High-quality assembly of Dermatophagoides pteronyssinus genome and transcriptome reveals a wide range of novel allergens.</title>
        <authorList>
            <person name="Liu X.Y."/>
            <person name="Yang K.Y."/>
            <person name="Wang M.Q."/>
            <person name="Kwok J.S."/>
            <person name="Zeng X."/>
            <person name="Yang Z."/>
            <person name="Xiao X.J."/>
            <person name="Lau C.P."/>
            <person name="Li Y."/>
            <person name="Huang Z.M."/>
            <person name="Ba J.G."/>
            <person name="Yim A.K."/>
            <person name="Ouyang C.Y."/>
            <person name="Ngai S.M."/>
            <person name="Chan T.F."/>
            <person name="Leung E.L."/>
            <person name="Liu L."/>
            <person name="Liu Z.G."/>
            <person name="Tsui S.K."/>
        </authorList>
    </citation>
    <scope>NUCLEOTIDE SEQUENCE [LARGE SCALE GENOMIC DNA]</scope>
    <source>
        <strain evidence="1">Derp</strain>
    </source>
</reference>
<evidence type="ECO:0000313" key="2">
    <source>
        <dbReference type="Proteomes" id="UP000887458"/>
    </source>
</evidence>
<proteinExistence type="predicted"/>
<name>A0ABQ8IUS4_DERPT</name>
<organism evidence="1 2">
    <name type="scientific">Dermatophagoides pteronyssinus</name>
    <name type="common">European house dust mite</name>
    <dbReference type="NCBI Taxonomy" id="6956"/>
    <lineage>
        <taxon>Eukaryota</taxon>
        <taxon>Metazoa</taxon>
        <taxon>Ecdysozoa</taxon>
        <taxon>Arthropoda</taxon>
        <taxon>Chelicerata</taxon>
        <taxon>Arachnida</taxon>
        <taxon>Acari</taxon>
        <taxon>Acariformes</taxon>
        <taxon>Sarcoptiformes</taxon>
        <taxon>Astigmata</taxon>
        <taxon>Psoroptidia</taxon>
        <taxon>Analgoidea</taxon>
        <taxon>Pyroglyphidae</taxon>
        <taxon>Dermatophagoidinae</taxon>
        <taxon>Dermatophagoides</taxon>
    </lineage>
</organism>
<gene>
    <name evidence="1" type="ORF">DERP_012543</name>
</gene>
<keyword evidence="2" id="KW-1185">Reference proteome</keyword>